<evidence type="ECO:0000256" key="4">
    <source>
        <dbReference type="ARBA" id="ARBA00023136"/>
    </source>
</evidence>
<reference evidence="6 7" key="1">
    <citation type="submission" date="2024-01" db="EMBL/GenBank/DDBJ databases">
        <title>A telomere-to-telomere, gap-free genome of sweet tea (Lithocarpus litseifolius).</title>
        <authorList>
            <person name="Zhou J."/>
        </authorList>
    </citation>
    <scope>NUCLEOTIDE SEQUENCE [LARGE SCALE GENOMIC DNA]</scope>
    <source>
        <strain evidence="6">Zhou-2022a</strain>
        <tissue evidence="6">Leaf</tissue>
    </source>
</reference>
<evidence type="ECO:0000256" key="2">
    <source>
        <dbReference type="ARBA" id="ARBA00022692"/>
    </source>
</evidence>
<dbReference type="AlphaFoldDB" id="A0AAW2CX29"/>
<proteinExistence type="predicted"/>
<dbReference type="Proteomes" id="UP001459277">
    <property type="component" value="Unassembled WGS sequence"/>
</dbReference>
<keyword evidence="3 5" id="KW-1133">Transmembrane helix</keyword>
<evidence type="ECO:0000256" key="1">
    <source>
        <dbReference type="ARBA" id="ARBA00004141"/>
    </source>
</evidence>
<keyword evidence="4 5" id="KW-0472">Membrane</keyword>
<evidence type="ECO:0000313" key="6">
    <source>
        <dbReference type="EMBL" id="KAL0002850.1"/>
    </source>
</evidence>
<dbReference type="InterPro" id="IPR000425">
    <property type="entry name" value="MIP"/>
</dbReference>
<comment type="subcellular location">
    <subcellularLocation>
        <location evidence="1">Membrane</location>
        <topology evidence="1">Multi-pass membrane protein</topology>
    </subcellularLocation>
</comment>
<keyword evidence="7" id="KW-1185">Reference proteome</keyword>
<dbReference type="EMBL" id="JAZDWU010000005">
    <property type="protein sequence ID" value="KAL0002850.1"/>
    <property type="molecule type" value="Genomic_DNA"/>
</dbReference>
<dbReference type="SUPFAM" id="SSF81338">
    <property type="entry name" value="Aquaporin-like"/>
    <property type="match status" value="1"/>
</dbReference>
<dbReference type="GO" id="GO:0015267">
    <property type="term" value="F:channel activity"/>
    <property type="evidence" value="ECO:0007669"/>
    <property type="project" value="InterPro"/>
</dbReference>
<name>A0AAW2CX29_9ROSI</name>
<organism evidence="6 7">
    <name type="scientific">Lithocarpus litseifolius</name>
    <dbReference type="NCBI Taxonomy" id="425828"/>
    <lineage>
        <taxon>Eukaryota</taxon>
        <taxon>Viridiplantae</taxon>
        <taxon>Streptophyta</taxon>
        <taxon>Embryophyta</taxon>
        <taxon>Tracheophyta</taxon>
        <taxon>Spermatophyta</taxon>
        <taxon>Magnoliopsida</taxon>
        <taxon>eudicotyledons</taxon>
        <taxon>Gunneridae</taxon>
        <taxon>Pentapetalae</taxon>
        <taxon>rosids</taxon>
        <taxon>fabids</taxon>
        <taxon>Fagales</taxon>
        <taxon>Fagaceae</taxon>
        <taxon>Lithocarpus</taxon>
    </lineage>
</organism>
<feature type="transmembrane region" description="Helical" evidence="5">
    <location>
        <begin position="36"/>
        <end position="52"/>
    </location>
</feature>
<dbReference type="PANTHER" id="PTHR45687">
    <property type="entry name" value="AQUAPORIN OR AQUAGLYCEROPORIN RELATED"/>
    <property type="match status" value="1"/>
</dbReference>
<gene>
    <name evidence="6" type="ORF">SO802_016631</name>
</gene>
<dbReference type="GO" id="GO:0016020">
    <property type="term" value="C:membrane"/>
    <property type="evidence" value="ECO:0007669"/>
    <property type="project" value="UniProtKB-SubCell"/>
</dbReference>
<sequence>MVHLATIPITGTGINPARSFGTAVIYNKAEAWDDHWIFWVGPFIGATIAALYHRFVMSAAFQALENGVYANDLVVSKHAVIGWLVFKNSLSTWDRLLQWDYNRGS</sequence>
<evidence type="ECO:0000256" key="3">
    <source>
        <dbReference type="ARBA" id="ARBA00022989"/>
    </source>
</evidence>
<dbReference type="InterPro" id="IPR023271">
    <property type="entry name" value="Aquaporin-like"/>
</dbReference>
<evidence type="ECO:0000313" key="7">
    <source>
        <dbReference type="Proteomes" id="UP001459277"/>
    </source>
</evidence>
<comment type="caution">
    <text evidence="6">The sequence shown here is derived from an EMBL/GenBank/DDBJ whole genome shotgun (WGS) entry which is preliminary data.</text>
</comment>
<evidence type="ECO:0000256" key="5">
    <source>
        <dbReference type="SAM" id="Phobius"/>
    </source>
</evidence>
<keyword evidence="2 5" id="KW-0812">Transmembrane</keyword>
<protein>
    <submittedName>
        <fullName evidence="6">Uncharacterized protein</fullName>
    </submittedName>
</protein>
<dbReference type="Pfam" id="PF00230">
    <property type="entry name" value="MIP"/>
    <property type="match status" value="1"/>
</dbReference>
<dbReference type="InterPro" id="IPR034294">
    <property type="entry name" value="Aquaporin_transptr"/>
</dbReference>
<accession>A0AAW2CX29</accession>
<dbReference type="Gene3D" id="1.20.1080.10">
    <property type="entry name" value="Glycerol uptake facilitator protein"/>
    <property type="match status" value="1"/>
</dbReference>